<dbReference type="EMBL" id="VSSQ01089009">
    <property type="protein sequence ID" value="MPN35432.1"/>
    <property type="molecule type" value="Genomic_DNA"/>
</dbReference>
<comment type="caution">
    <text evidence="1">The sequence shown here is derived from an EMBL/GenBank/DDBJ whole genome shotgun (WGS) entry which is preliminary data.</text>
</comment>
<name>A0A645HAP4_9ZZZZ</name>
<gene>
    <name evidence="1" type="ORF">SDC9_182930</name>
</gene>
<protein>
    <submittedName>
        <fullName evidence="1">Uncharacterized protein</fullName>
    </submittedName>
</protein>
<sequence>MLLGFKKKWKIDVIAKLNVGQSYQACLGRMIDRLQEEKKQVEYKIHLCINEFVSSLNLIDNNYKQK</sequence>
<reference evidence="1" key="1">
    <citation type="submission" date="2019-08" db="EMBL/GenBank/DDBJ databases">
        <authorList>
            <person name="Kucharzyk K."/>
            <person name="Murdoch R.W."/>
            <person name="Higgins S."/>
            <person name="Loffler F."/>
        </authorList>
    </citation>
    <scope>NUCLEOTIDE SEQUENCE</scope>
</reference>
<accession>A0A645HAP4</accession>
<organism evidence="1">
    <name type="scientific">bioreactor metagenome</name>
    <dbReference type="NCBI Taxonomy" id="1076179"/>
    <lineage>
        <taxon>unclassified sequences</taxon>
        <taxon>metagenomes</taxon>
        <taxon>ecological metagenomes</taxon>
    </lineage>
</organism>
<evidence type="ECO:0000313" key="1">
    <source>
        <dbReference type="EMBL" id="MPN35432.1"/>
    </source>
</evidence>
<dbReference type="AlphaFoldDB" id="A0A645HAP4"/>
<proteinExistence type="predicted"/>